<name>A0ABS6JJN6_9BACI</name>
<dbReference type="InterPro" id="IPR051816">
    <property type="entry name" value="Glycosyl_Hydrolase_31"/>
</dbReference>
<feature type="domain" description="Glycosyl hydrolase family 31 C-terminal" evidence="3">
    <location>
        <begin position="951"/>
        <end position="1035"/>
    </location>
</feature>
<dbReference type="InterPro" id="IPR025887">
    <property type="entry name" value="Glyco_hydro_31_N_dom"/>
</dbReference>
<dbReference type="Pfam" id="PF13802">
    <property type="entry name" value="Gal_mutarotas_2"/>
    <property type="match status" value="1"/>
</dbReference>
<protein>
    <submittedName>
        <fullName evidence="5">Glycoside hydrolase family 31 protein</fullName>
    </submittedName>
</protein>
<dbReference type="PANTHER" id="PTHR43863">
    <property type="entry name" value="HYDROLASE, PUTATIVE (AFU_ORTHOLOGUE AFUA_1G03140)-RELATED"/>
    <property type="match status" value="1"/>
</dbReference>
<keyword evidence="6" id="KW-1185">Reference proteome</keyword>
<evidence type="ECO:0000259" key="3">
    <source>
        <dbReference type="Pfam" id="PF21365"/>
    </source>
</evidence>
<dbReference type="GO" id="GO:0016787">
    <property type="term" value="F:hydrolase activity"/>
    <property type="evidence" value="ECO:0007669"/>
    <property type="project" value="UniProtKB-KW"/>
</dbReference>
<organism evidence="5 6">
    <name type="scientific">Evansella tamaricis</name>
    <dbReference type="NCBI Taxonomy" id="2069301"/>
    <lineage>
        <taxon>Bacteria</taxon>
        <taxon>Bacillati</taxon>
        <taxon>Bacillota</taxon>
        <taxon>Bacilli</taxon>
        <taxon>Bacillales</taxon>
        <taxon>Bacillaceae</taxon>
        <taxon>Evansella</taxon>
    </lineage>
</organism>
<feature type="domain" description="Lmo2446-like N-terminal" evidence="4">
    <location>
        <begin position="257"/>
        <end position="311"/>
    </location>
</feature>
<sequence length="1139" mass="132025">MKSELYMNTAKFFMIRLDQLKGNWDRSVEELNRFPKELPIYHSALWLWLAAEQVENTGDLADQSLSLRSVKLGEDIRKNWRTLKPSVFSEDEKIWMSNLGFVYGALMNGKRIFSTDDWQKTLIEIRDFVFNHGLKGGMLVSHENSKVPSMDLLGTVMPFGLFSPEDLVVVEAVQYMETYLVSEDMVRKSIDENTHSPASAAWLAWYFCEKGDMERAKKYLKMAKKTGNEQERLVADAISKLVMHYLSEKNSSTIIIHHKPLGNENVYEQLPYERTPRNPLIGERVKVRANVWPLETNDNVFIKKWCNGIETDIECQLEREKSIWEGDLGEVIEEDVAYQFYVKNHTAIKAKSKVFYFKPRMETYVKIIHGVKRERDRLLILVEEAFEGKQFIISIHADSKQVKLDVKLTHEEQKDFIPLEKASRFDLNQFDVSLTEKPSLSITSKDKSWSLQSSLTIPFLEWEMDKETMIYSVKWNFLSPLEERFYALGERYKTLEYRGERLDCYVYNQYRDQGNKTYMPVPFFLSTMGYGCYVPTSNYTMFDFASTLSTIWSVSEEVTGNGTTSLSKLVFYLGQIPDVCSSFMKETGPPALLPAWALGPWMSSNNWDRESIAREQVELTKKYQIPSTVIVLEQWSDEATYYIFNDAIYDVNSGKTAHQYEEFRFPAWGRWPNPKGMINDFHKEGLRVILWQIPIQKYLNKQQHKQKEMDEKHMIEQGFAVRHSDGTPYRIPEGWFKESLLMDFSNREGKQWWFEKRKYLLDIGVDGFKTDGGEFVFGNDVQFYDGRKGNEMRNEYPNDYVKAYYEFANEGKNGDALTFSRAGYTGAQQFPAHWAGDERSTFDAFKNSLIAGLSAGLSGIIFWGWDLAGFNGDIPSSELFIRSSAMAAFCPIMQYHAESKGEFNQDRTPWNIAERTGEEKAISGYRFYANVRMNLLPYLYHQALLSTREYKPMMRAMVYSFPKEPECHHLYDQYMFGEDLLVAPVIEEGATERFVYFPRGNWVSLWDDIVVTGPCRKRISADLTEIPVYVREGAMLLFNTDKSGKLGSWVGNRMTMAYPRLKLCPNGPDKQILMDHLSNETTVSVEVKNGEGIIEVDSHYFSITVNVNTALMSNKVKKWIINEKEVLVQEKNPIIEITI</sequence>
<gene>
    <name evidence="5" type="ORF">KS419_19280</name>
</gene>
<dbReference type="Pfam" id="PF22681">
    <property type="entry name" value="Lmo2446-like_N"/>
    <property type="match status" value="1"/>
</dbReference>
<proteinExistence type="predicted"/>
<dbReference type="Pfam" id="PF21365">
    <property type="entry name" value="Glyco_hydro_31_3rd"/>
    <property type="match status" value="1"/>
</dbReference>
<comment type="caution">
    <text evidence="5">The sequence shown here is derived from an EMBL/GenBank/DDBJ whole genome shotgun (WGS) entry which is preliminary data.</text>
</comment>
<feature type="domain" description="Glycoside hydrolase family 31 TIM barrel" evidence="1">
    <location>
        <begin position="590"/>
        <end position="941"/>
    </location>
</feature>
<evidence type="ECO:0000259" key="1">
    <source>
        <dbReference type="Pfam" id="PF01055"/>
    </source>
</evidence>
<dbReference type="PANTHER" id="PTHR43863:SF2">
    <property type="entry name" value="MALTASE-GLUCOAMYLASE"/>
    <property type="match status" value="1"/>
</dbReference>
<dbReference type="InterPro" id="IPR000322">
    <property type="entry name" value="Glyco_hydro_31_TIM"/>
</dbReference>
<dbReference type="CDD" id="cd14752">
    <property type="entry name" value="GH31_N"/>
    <property type="match status" value="1"/>
</dbReference>
<dbReference type="Pfam" id="PF01055">
    <property type="entry name" value="Glyco_hydro_31_2nd"/>
    <property type="match status" value="1"/>
</dbReference>
<dbReference type="CDD" id="cd06597">
    <property type="entry name" value="GH31_transferase_CtsY"/>
    <property type="match status" value="1"/>
</dbReference>
<reference evidence="5 6" key="1">
    <citation type="submission" date="2021-06" db="EMBL/GenBank/DDBJ databases">
        <title>Bacillus sp. RD4P76, an endophyte from a halophyte.</title>
        <authorList>
            <person name="Sun J.-Q."/>
        </authorList>
    </citation>
    <scope>NUCLEOTIDE SEQUENCE [LARGE SCALE GENOMIC DNA]</scope>
    <source>
        <strain evidence="5 6">CGMCC 1.15917</strain>
    </source>
</reference>
<evidence type="ECO:0000313" key="6">
    <source>
        <dbReference type="Proteomes" id="UP000784880"/>
    </source>
</evidence>
<dbReference type="InterPro" id="IPR055242">
    <property type="entry name" value="Lmo2446-like_N"/>
</dbReference>
<dbReference type="EMBL" id="JAHQCS010000154">
    <property type="protein sequence ID" value="MBU9713877.1"/>
    <property type="molecule type" value="Genomic_DNA"/>
</dbReference>
<dbReference type="Proteomes" id="UP000784880">
    <property type="component" value="Unassembled WGS sequence"/>
</dbReference>
<feature type="domain" description="Glycoside hydrolase family 31 N-terminal" evidence="2">
    <location>
        <begin position="396"/>
        <end position="543"/>
    </location>
</feature>
<dbReference type="RefSeq" id="WP_217068063.1">
    <property type="nucleotide sequence ID" value="NZ_JAHQCS010000154.1"/>
</dbReference>
<keyword evidence="5" id="KW-0378">Hydrolase</keyword>
<dbReference type="InterPro" id="IPR048395">
    <property type="entry name" value="Glyco_hydro_31_C"/>
</dbReference>
<evidence type="ECO:0000259" key="4">
    <source>
        <dbReference type="Pfam" id="PF22681"/>
    </source>
</evidence>
<evidence type="ECO:0000313" key="5">
    <source>
        <dbReference type="EMBL" id="MBU9713877.1"/>
    </source>
</evidence>
<evidence type="ECO:0000259" key="2">
    <source>
        <dbReference type="Pfam" id="PF13802"/>
    </source>
</evidence>
<accession>A0ABS6JJN6</accession>